<name>A0A6C0LJ16_9ZZZZ</name>
<dbReference type="AlphaFoldDB" id="A0A6C0LJ16"/>
<dbReference type="InterPro" id="IPR013536">
    <property type="entry name" value="WLM_dom"/>
</dbReference>
<dbReference type="EMBL" id="MN740521">
    <property type="protein sequence ID" value="QHU30936.1"/>
    <property type="molecule type" value="Genomic_DNA"/>
</dbReference>
<evidence type="ECO:0000313" key="3">
    <source>
        <dbReference type="EMBL" id="QHU30936.1"/>
    </source>
</evidence>
<sequence length="199" mass="23024">MVDKPNFFFYIFVFVILILSLRIYYESDAYNLKCIISSKDGNRYCVRERAKLELAADLLASVTGKCKEVVKYMNQKHPDDERTKRLVSGFNPTKINETLPTSELTAYSENKGEKLAFCLNTTKDGDKLIDINTLTFVALHELSHIMTVSIGHKQEFWQNFKFLLQNAKDAGIYIPVDYKKNPEQYCSMTINDNPYYDLV</sequence>
<proteinExistence type="predicted"/>
<accession>A0A6C0LJ16</accession>
<feature type="domain" description="WLM" evidence="2">
    <location>
        <begin position="91"/>
        <end position="168"/>
    </location>
</feature>
<evidence type="ECO:0000256" key="1">
    <source>
        <dbReference type="SAM" id="Phobius"/>
    </source>
</evidence>
<protein>
    <recommendedName>
        <fullName evidence="2">WLM domain-containing protein</fullName>
    </recommendedName>
</protein>
<dbReference type="Pfam" id="PF08325">
    <property type="entry name" value="WLM"/>
    <property type="match status" value="1"/>
</dbReference>
<reference evidence="3" key="1">
    <citation type="journal article" date="2020" name="Nature">
        <title>Giant virus diversity and host interactions through global metagenomics.</title>
        <authorList>
            <person name="Schulz F."/>
            <person name="Roux S."/>
            <person name="Paez-Espino D."/>
            <person name="Jungbluth S."/>
            <person name="Walsh D.A."/>
            <person name="Denef V.J."/>
            <person name="McMahon K.D."/>
            <person name="Konstantinidis K.T."/>
            <person name="Eloe-Fadrosh E.A."/>
            <person name="Kyrpides N.C."/>
            <person name="Woyke T."/>
        </authorList>
    </citation>
    <scope>NUCLEOTIDE SEQUENCE</scope>
    <source>
        <strain evidence="3">GVMAG-M-3300027892-73</strain>
    </source>
</reference>
<organism evidence="3">
    <name type="scientific">viral metagenome</name>
    <dbReference type="NCBI Taxonomy" id="1070528"/>
    <lineage>
        <taxon>unclassified sequences</taxon>
        <taxon>metagenomes</taxon>
        <taxon>organismal metagenomes</taxon>
    </lineage>
</organism>
<feature type="transmembrane region" description="Helical" evidence="1">
    <location>
        <begin position="7"/>
        <end position="25"/>
    </location>
</feature>
<evidence type="ECO:0000259" key="2">
    <source>
        <dbReference type="Pfam" id="PF08325"/>
    </source>
</evidence>
<keyword evidence="1" id="KW-1133">Transmembrane helix</keyword>
<keyword evidence="1" id="KW-0812">Transmembrane</keyword>
<keyword evidence="1" id="KW-0472">Membrane</keyword>